<dbReference type="Proteomes" id="UP001213000">
    <property type="component" value="Unassembled WGS sequence"/>
</dbReference>
<accession>A0AAD5W4E3</accession>
<dbReference type="SUPFAM" id="SSF81301">
    <property type="entry name" value="Nucleotidyltransferase"/>
    <property type="match status" value="1"/>
</dbReference>
<proteinExistence type="predicted"/>
<evidence type="ECO:0000313" key="1">
    <source>
        <dbReference type="EMBL" id="KAJ3575206.1"/>
    </source>
</evidence>
<name>A0AAD5W4E3_9AGAR</name>
<keyword evidence="2" id="KW-1185">Reference proteome</keyword>
<organism evidence="1 2">
    <name type="scientific">Leucocoprinus birnbaumii</name>
    <dbReference type="NCBI Taxonomy" id="56174"/>
    <lineage>
        <taxon>Eukaryota</taxon>
        <taxon>Fungi</taxon>
        <taxon>Dikarya</taxon>
        <taxon>Basidiomycota</taxon>
        <taxon>Agaricomycotina</taxon>
        <taxon>Agaricomycetes</taxon>
        <taxon>Agaricomycetidae</taxon>
        <taxon>Agaricales</taxon>
        <taxon>Agaricineae</taxon>
        <taxon>Agaricaceae</taxon>
        <taxon>Leucocoprinus</taxon>
    </lineage>
</organism>
<evidence type="ECO:0000313" key="2">
    <source>
        <dbReference type="Proteomes" id="UP001213000"/>
    </source>
</evidence>
<protein>
    <submittedName>
        <fullName evidence="1">Uncharacterized protein</fullName>
    </submittedName>
</protein>
<dbReference type="InterPro" id="IPR043519">
    <property type="entry name" value="NT_sf"/>
</dbReference>
<comment type="caution">
    <text evidence="1">The sequence shown here is derived from an EMBL/GenBank/DDBJ whole genome shotgun (WGS) entry which is preliminary data.</text>
</comment>
<reference evidence="1" key="1">
    <citation type="submission" date="2022-07" db="EMBL/GenBank/DDBJ databases">
        <title>Genome Sequence of Leucocoprinus birnbaumii.</title>
        <authorList>
            <person name="Buettner E."/>
        </authorList>
    </citation>
    <scope>NUCLEOTIDE SEQUENCE</scope>
    <source>
        <strain evidence="1">VT141</strain>
    </source>
</reference>
<dbReference type="Gene3D" id="3.30.460.40">
    <property type="match status" value="1"/>
</dbReference>
<dbReference type="EMBL" id="JANIEX010000044">
    <property type="protein sequence ID" value="KAJ3575206.1"/>
    <property type="molecule type" value="Genomic_DNA"/>
</dbReference>
<gene>
    <name evidence="1" type="ORF">NP233_g1259</name>
</gene>
<sequence length="239" mass="26838">MSSVTSTFHHQDGDSCRWITAGEFREIEDGICERGFPTEMELHAVYIDIRDALDYGNVDFAVAGGYAMNAYGIRRQTGDVDFYFNATDDQIFTALRALPTVSIKAGLGTSTAQFRIHFLLSTGVFVGVDFRRVPFCISAIDLKLSSNKNVVLLDDRETRTLKPVQLVNAKLGALHSRRKADLPTWRDEEDIYRLIIGLISVEEAHLLNRDIIVKELLLSSSLNRDQKQSLRDLICPDAP</sequence>
<dbReference type="AlphaFoldDB" id="A0AAD5W4E3"/>